<sequence>MFQKNRLSLAVAGALAMSCTLAGAQEIARTNSDNVELEEVTVVGTQIKGVDVAGDLPVTVLDSEYISVTGALDGDELLRSIPQIGSVGFGASRGGITGVNAARGDVGSVNLRSLGEGNTLVLLNGRRMVLHPITQTSSIDGVPVTSVNSNTLPVLGLERVEVLRDGAGALYGSDAVAGVVNYVAKTDYEGGELNIRVGTEEASSRDDLTVSGVKGFVFNGGQTNLTVSASYDKKNGITAAEKSYSRNQDLRPLAPEAFRSDTSLDNRSSLEAFARVDFDGLGLFHVRPLDLVTDSGGVLGVGDCGGRGLDGADTVYNDGVQDLCLDSSGQDRALRPNRNETRTLTPDVERINLFGFLSHEFDNGVEFYNDSSYYYSKTERFWEQSAILSNGRFHVPADYYYNPFGPVTFDDGRVNPNRLPGLDTSIVPEEGLGFELNSFRPVDTGPRRIEVESTSYRFLNGLRGDWGVWSWDTAVLYSEAEVEDTAKNRISTPLLQAQLSLDTPDAYNIFTGVNPADPSSIRDLTVNPRSSIDPFIVDATRDVKTTLTLVDFKISNPAIFSLPAGDAALGTGIEWRKEELDENNSAIFDGSQPFIDPLDTDLAPGEVTNVSSLQGSSVRPDVSADRTVFSLYGELILPLVTDLPGIQSLDAQVAVRYEDFDDVGNITRPKLALSWQVNNWLKFRGAYSEGFRAPNLIQLNSPATSITTSVDDYAEGIALGTGDINEGPSNGNYILETSGNADLKPEESENLSFGIVVTPTDNLVLTADWWEIETTDTVGVLSDENESRLDAVLRAQGSSNPNVIRAAPAEGDPLGEILRITRRFENLNKRTVEGVDLGVNYSFYNDTGSYDLKLNGARILTFDQEPGNAAAQLVAAGADPSVLGSAVGSQIEGEFVPKWRASASLNWNSADDRWGASTFVNYVGSVTEPTVTNAAGDALKVDSHTTVNLFGIYRGVFGEGSSIRLGINNVFDEDPPFANEAFGFEGELHSNRSRYFYLDTKYTF</sequence>
<dbReference type="Pfam" id="PF00593">
    <property type="entry name" value="TonB_dep_Rec_b-barrel"/>
    <property type="match status" value="1"/>
</dbReference>
<proteinExistence type="inferred from homology"/>
<evidence type="ECO:0000256" key="7">
    <source>
        <dbReference type="ARBA" id="ARBA00023237"/>
    </source>
</evidence>
<keyword evidence="6 8" id="KW-0472">Membrane</keyword>
<keyword evidence="4 8" id="KW-0812">Transmembrane</keyword>
<evidence type="ECO:0000259" key="12">
    <source>
        <dbReference type="Pfam" id="PF07715"/>
    </source>
</evidence>
<dbReference type="InterPro" id="IPR012910">
    <property type="entry name" value="Plug_dom"/>
</dbReference>
<reference evidence="13 14" key="1">
    <citation type="submission" date="2024-04" db="EMBL/GenBank/DDBJ databases">
        <title>Draft genome sequence of Sessilibacter corallicola NBRC 116591.</title>
        <authorList>
            <person name="Miyakawa T."/>
            <person name="Kusuya Y."/>
            <person name="Miura T."/>
        </authorList>
    </citation>
    <scope>NUCLEOTIDE SEQUENCE [LARGE SCALE GENOMIC DNA]</scope>
    <source>
        <strain evidence="13 14">KU-00831-HH</strain>
    </source>
</reference>
<evidence type="ECO:0000256" key="1">
    <source>
        <dbReference type="ARBA" id="ARBA00004571"/>
    </source>
</evidence>
<dbReference type="InterPro" id="IPR036942">
    <property type="entry name" value="Beta-barrel_TonB_sf"/>
</dbReference>
<dbReference type="PROSITE" id="PS52016">
    <property type="entry name" value="TONB_DEPENDENT_REC_3"/>
    <property type="match status" value="1"/>
</dbReference>
<protein>
    <submittedName>
        <fullName evidence="13">TonB-dependent receptor</fullName>
    </submittedName>
</protein>
<keyword evidence="2 8" id="KW-0813">Transport</keyword>
<feature type="signal peptide" evidence="10">
    <location>
        <begin position="1"/>
        <end position="24"/>
    </location>
</feature>
<dbReference type="SUPFAM" id="SSF56935">
    <property type="entry name" value="Porins"/>
    <property type="match status" value="1"/>
</dbReference>
<dbReference type="PANTHER" id="PTHR47234:SF2">
    <property type="entry name" value="TONB-DEPENDENT RECEPTOR"/>
    <property type="match status" value="1"/>
</dbReference>
<keyword evidence="7 8" id="KW-0998">Cell outer membrane</keyword>
<evidence type="ECO:0000256" key="5">
    <source>
        <dbReference type="ARBA" id="ARBA00023077"/>
    </source>
</evidence>
<dbReference type="InterPro" id="IPR039426">
    <property type="entry name" value="TonB-dep_rcpt-like"/>
</dbReference>
<dbReference type="InterPro" id="IPR000531">
    <property type="entry name" value="Beta-barrel_TonB"/>
</dbReference>
<name>A0ABQ0AF64_9GAMM</name>
<dbReference type="PANTHER" id="PTHR47234">
    <property type="match status" value="1"/>
</dbReference>
<keyword evidence="14" id="KW-1185">Reference proteome</keyword>
<evidence type="ECO:0000259" key="11">
    <source>
        <dbReference type="Pfam" id="PF00593"/>
    </source>
</evidence>
<dbReference type="Gene3D" id="2.40.170.20">
    <property type="entry name" value="TonB-dependent receptor, beta-barrel domain"/>
    <property type="match status" value="1"/>
</dbReference>
<evidence type="ECO:0000256" key="3">
    <source>
        <dbReference type="ARBA" id="ARBA00022452"/>
    </source>
</evidence>
<evidence type="ECO:0000313" key="13">
    <source>
        <dbReference type="EMBL" id="GAA6170291.1"/>
    </source>
</evidence>
<feature type="domain" description="TonB-dependent receptor-like beta-barrel" evidence="11">
    <location>
        <begin position="457"/>
        <end position="970"/>
    </location>
</feature>
<dbReference type="Gene3D" id="2.170.130.10">
    <property type="entry name" value="TonB-dependent receptor, plug domain"/>
    <property type="match status" value="1"/>
</dbReference>
<dbReference type="InterPro" id="IPR037066">
    <property type="entry name" value="Plug_dom_sf"/>
</dbReference>
<feature type="domain" description="TonB-dependent receptor plug" evidence="12">
    <location>
        <begin position="57"/>
        <end position="179"/>
    </location>
</feature>
<dbReference type="EMBL" id="BAABWN010000023">
    <property type="protein sequence ID" value="GAA6170291.1"/>
    <property type="molecule type" value="Genomic_DNA"/>
</dbReference>
<evidence type="ECO:0000256" key="10">
    <source>
        <dbReference type="SAM" id="SignalP"/>
    </source>
</evidence>
<evidence type="ECO:0000256" key="8">
    <source>
        <dbReference type="PROSITE-ProRule" id="PRU01360"/>
    </source>
</evidence>
<evidence type="ECO:0000256" key="4">
    <source>
        <dbReference type="ARBA" id="ARBA00022692"/>
    </source>
</evidence>
<evidence type="ECO:0000256" key="2">
    <source>
        <dbReference type="ARBA" id="ARBA00022448"/>
    </source>
</evidence>
<accession>A0ABQ0AF64</accession>
<evidence type="ECO:0000256" key="6">
    <source>
        <dbReference type="ARBA" id="ARBA00023136"/>
    </source>
</evidence>
<keyword evidence="3 8" id="KW-1134">Transmembrane beta strand</keyword>
<dbReference type="Pfam" id="PF07715">
    <property type="entry name" value="Plug"/>
    <property type="match status" value="1"/>
</dbReference>
<comment type="subcellular location">
    <subcellularLocation>
        <location evidence="1 8">Cell outer membrane</location>
        <topology evidence="1 8">Multi-pass membrane protein</topology>
    </subcellularLocation>
</comment>
<comment type="caution">
    <text evidence="13">The sequence shown here is derived from an EMBL/GenBank/DDBJ whole genome shotgun (WGS) entry which is preliminary data.</text>
</comment>
<dbReference type="PROSITE" id="PS51257">
    <property type="entry name" value="PROKAR_LIPOPROTEIN"/>
    <property type="match status" value="1"/>
</dbReference>
<keyword evidence="5 9" id="KW-0798">TonB box</keyword>
<keyword evidence="10" id="KW-0732">Signal</keyword>
<comment type="similarity">
    <text evidence="8 9">Belongs to the TonB-dependent receptor family.</text>
</comment>
<evidence type="ECO:0000313" key="14">
    <source>
        <dbReference type="Proteomes" id="UP001465153"/>
    </source>
</evidence>
<keyword evidence="13" id="KW-0675">Receptor</keyword>
<organism evidence="13 14">
    <name type="scientific">Sessilibacter corallicola</name>
    <dbReference type="NCBI Taxonomy" id="2904075"/>
    <lineage>
        <taxon>Bacteria</taxon>
        <taxon>Pseudomonadati</taxon>
        <taxon>Pseudomonadota</taxon>
        <taxon>Gammaproteobacteria</taxon>
        <taxon>Cellvibrionales</taxon>
        <taxon>Cellvibrionaceae</taxon>
        <taxon>Sessilibacter</taxon>
    </lineage>
</organism>
<gene>
    <name evidence="13" type="ORF">NBRC116591_41050</name>
</gene>
<evidence type="ECO:0000256" key="9">
    <source>
        <dbReference type="RuleBase" id="RU003357"/>
    </source>
</evidence>
<dbReference type="RefSeq" id="WP_353304591.1">
    <property type="nucleotide sequence ID" value="NZ_BAABWN010000023.1"/>
</dbReference>
<feature type="chain" id="PRO_5046101043" evidence="10">
    <location>
        <begin position="25"/>
        <end position="1004"/>
    </location>
</feature>
<dbReference type="Proteomes" id="UP001465153">
    <property type="component" value="Unassembled WGS sequence"/>
</dbReference>